<feature type="coiled-coil region" evidence="1">
    <location>
        <begin position="21"/>
        <end position="55"/>
    </location>
</feature>
<evidence type="ECO:0000313" key="3">
    <source>
        <dbReference type="Proteomes" id="UP001491310"/>
    </source>
</evidence>
<comment type="caution">
    <text evidence="2">The sequence shown here is derived from an EMBL/GenBank/DDBJ whole genome shotgun (WGS) entry which is preliminary data.</text>
</comment>
<gene>
    <name evidence="2" type="ORF">WJX75_003039</name>
</gene>
<reference evidence="2 3" key="1">
    <citation type="journal article" date="2024" name="Nat. Commun.">
        <title>Phylogenomics reveals the evolutionary origins of lichenization in chlorophyte algae.</title>
        <authorList>
            <person name="Puginier C."/>
            <person name="Libourel C."/>
            <person name="Otte J."/>
            <person name="Skaloud P."/>
            <person name="Haon M."/>
            <person name="Grisel S."/>
            <person name="Petersen M."/>
            <person name="Berrin J.G."/>
            <person name="Delaux P.M."/>
            <person name="Dal Grande F."/>
            <person name="Keller J."/>
        </authorList>
    </citation>
    <scope>NUCLEOTIDE SEQUENCE [LARGE SCALE GENOMIC DNA]</scope>
    <source>
        <strain evidence="2 3">SAG 216-7</strain>
    </source>
</reference>
<dbReference type="Proteomes" id="UP001491310">
    <property type="component" value="Unassembled WGS sequence"/>
</dbReference>
<dbReference type="EMBL" id="JALJOT010000004">
    <property type="protein sequence ID" value="KAK9915713.1"/>
    <property type="molecule type" value="Genomic_DNA"/>
</dbReference>
<sequence length="206" mass="23103">MMRAEFKDSQQNVTEQFARSLEFAHGNIKDLQKAIEDLQKQQKEASAQAAVLAAQEPVPDAVVLAGLDEATEAETETRISELFSKELQLEMLPRIKSVTRLGAARPDADAKLRKVLVEFETGKDVTTVLRAPRNLRNYNAEAKAAGRLPVGIERSLTEAQRKHKSSIWSCLKAARDDGKRSWWRGHRLFVEVHTPSFSPPRKSTLT</sequence>
<proteinExistence type="predicted"/>
<keyword evidence="3" id="KW-1185">Reference proteome</keyword>
<accession>A0ABR2YV78</accession>
<evidence type="ECO:0000256" key="1">
    <source>
        <dbReference type="SAM" id="Coils"/>
    </source>
</evidence>
<name>A0ABR2YV78_9CHLO</name>
<protein>
    <submittedName>
        <fullName evidence="2">Uncharacterized protein</fullName>
    </submittedName>
</protein>
<organism evidence="2 3">
    <name type="scientific">Coccomyxa subellipsoidea</name>
    <dbReference type="NCBI Taxonomy" id="248742"/>
    <lineage>
        <taxon>Eukaryota</taxon>
        <taxon>Viridiplantae</taxon>
        <taxon>Chlorophyta</taxon>
        <taxon>core chlorophytes</taxon>
        <taxon>Trebouxiophyceae</taxon>
        <taxon>Trebouxiophyceae incertae sedis</taxon>
        <taxon>Coccomyxaceae</taxon>
        <taxon>Coccomyxa</taxon>
    </lineage>
</organism>
<evidence type="ECO:0000313" key="2">
    <source>
        <dbReference type="EMBL" id="KAK9915713.1"/>
    </source>
</evidence>
<keyword evidence="1" id="KW-0175">Coiled coil</keyword>